<comment type="caution">
    <text evidence="1">The sequence shown here is derived from an EMBL/GenBank/DDBJ whole genome shotgun (WGS) entry which is preliminary data.</text>
</comment>
<dbReference type="RefSeq" id="WP_272965363.1">
    <property type="nucleotide sequence ID" value="NZ_CALBIY010000007.1"/>
</dbReference>
<name>A0A349TVE1_9ALTE</name>
<evidence type="ECO:0000313" key="2">
    <source>
        <dbReference type="Proteomes" id="UP000263517"/>
    </source>
</evidence>
<organism evidence="1 2">
    <name type="scientific">Alteromonas australica</name>
    <dbReference type="NCBI Taxonomy" id="589873"/>
    <lineage>
        <taxon>Bacteria</taxon>
        <taxon>Pseudomonadati</taxon>
        <taxon>Pseudomonadota</taxon>
        <taxon>Gammaproteobacteria</taxon>
        <taxon>Alteromonadales</taxon>
        <taxon>Alteromonadaceae</taxon>
        <taxon>Alteromonas/Salinimonas group</taxon>
        <taxon>Alteromonas</taxon>
    </lineage>
</organism>
<evidence type="ECO:0000313" key="1">
    <source>
        <dbReference type="EMBL" id="HAW75448.1"/>
    </source>
</evidence>
<proteinExistence type="predicted"/>
<protein>
    <submittedName>
        <fullName evidence="1">Uncharacterized protein</fullName>
    </submittedName>
</protein>
<reference evidence="1 2" key="1">
    <citation type="journal article" date="2018" name="Nat. Biotechnol.">
        <title>A standardized bacterial taxonomy based on genome phylogeny substantially revises the tree of life.</title>
        <authorList>
            <person name="Parks D.H."/>
            <person name="Chuvochina M."/>
            <person name="Waite D.W."/>
            <person name="Rinke C."/>
            <person name="Skarshewski A."/>
            <person name="Chaumeil P.A."/>
            <person name="Hugenholtz P."/>
        </authorList>
    </citation>
    <scope>NUCLEOTIDE SEQUENCE [LARGE SCALE GENOMIC DNA]</scope>
    <source>
        <strain evidence="1">UBA11978</strain>
    </source>
</reference>
<gene>
    <name evidence="1" type="ORF">DCW74_06895</name>
</gene>
<dbReference type="EMBL" id="DNAN01000238">
    <property type="protein sequence ID" value="HAW75448.1"/>
    <property type="molecule type" value="Genomic_DNA"/>
</dbReference>
<accession>A0A349TVE1</accession>
<dbReference type="Proteomes" id="UP000263517">
    <property type="component" value="Unassembled WGS sequence"/>
</dbReference>
<dbReference type="AlphaFoldDB" id="A0A349TVE1"/>
<sequence>MDKPLIKQNKNESNEAQICLKTPLKASHNRGSDDEAIIALVKFLARRAAEEDYEFYRSALSNPDIEDGG</sequence>